<evidence type="ECO:0000313" key="3">
    <source>
        <dbReference type="Proteomes" id="UP001178281"/>
    </source>
</evidence>
<name>A0AA90SGR0_9ACTN</name>
<dbReference type="PANTHER" id="PTHR40763">
    <property type="entry name" value="MEMBRANE PROTEIN-RELATED"/>
    <property type="match status" value="1"/>
</dbReference>
<dbReference type="RefSeq" id="WP_305111003.1">
    <property type="nucleotide sequence ID" value="NZ_JAUTIX010000003.1"/>
</dbReference>
<dbReference type="Pfam" id="PF08044">
    <property type="entry name" value="DUF1707"/>
    <property type="match status" value="1"/>
</dbReference>
<dbReference type="AlphaFoldDB" id="A0AA90SGR0"/>
<accession>A0AA90SGR0</accession>
<proteinExistence type="predicted"/>
<dbReference type="Proteomes" id="UP001178281">
    <property type="component" value="Unassembled WGS sequence"/>
</dbReference>
<protein>
    <submittedName>
        <fullName evidence="2">DUF1707 domain-containing protein</fullName>
    </submittedName>
</protein>
<evidence type="ECO:0000259" key="1">
    <source>
        <dbReference type="Pfam" id="PF08044"/>
    </source>
</evidence>
<dbReference type="EMBL" id="JAUTIX010000003">
    <property type="protein sequence ID" value="MDP0397974.1"/>
    <property type="molecule type" value="Genomic_DNA"/>
</dbReference>
<gene>
    <name evidence="2" type="ORF">Q7X28_08550</name>
</gene>
<sequence>MSDELEPRRDALRASDQDRNRVVSMLSDALGQGQITFPEYEERSQQAVEARTFADLDRLVLDLPAVSVNPAAPAVAAYQGPAIPPEGLPRLGDHKLAVMSGTNVRGPIAVGAEHSASAFWGGVRLDLREATFLVRDVTINAYALMGGVEIIVPRGAIVDVDGLAIMGSFENKVHYVGDGSGPRIRVTGFAFWGGVEVKTK</sequence>
<reference evidence="2" key="1">
    <citation type="submission" date="2023-08" db="EMBL/GenBank/DDBJ databases">
        <title>The draft genome of Tsukamurella strandjordii strain 050030.</title>
        <authorList>
            <person name="Zhao F."/>
            <person name="Feng Y."/>
            <person name="Zong Z."/>
        </authorList>
    </citation>
    <scope>NUCLEOTIDE SEQUENCE</scope>
    <source>
        <strain evidence="2">050030</strain>
    </source>
</reference>
<evidence type="ECO:0000313" key="2">
    <source>
        <dbReference type="EMBL" id="MDP0397974.1"/>
    </source>
</evidence>
<feature type="domain" description="DUF1707" evidence="1">
    <location>
        <begin position="12"/>
        <end position="64"/>
    </location>
</feature>
<dbReference type="PANTHER" id="PTHR40763:SF4">
    <property type="entry name" value="DUF1707 DOMAIN-CONTAINING PROTEIN"/>
    <property type="match status" value="1"/>
</dbReference>
<comment type="caution">
    <text evidence="2">The sequence shown here is derived from an EMBL/GenBank/DDBJ whole genome shotgun (WGS) entry which is preliminary data.</text>
</comment>
<dbReference type="InterPro" id="IPR012551">
    <property type="entry name" value="DUF1707_SHOCT-like"/>
</dbReference>
<keyword evidence="3" id="KW-1185">Reference proteome</keyword>
<organism evidence="2 3">
    <name type="scientific">Tsukamurella strandjordii</name>
    <dbReference type="NCBI Taxonomy" id="147577"/>
    <lineage>
        <taxon>Bacteria</taxon>
        <taxon>Bacillati</taxon>
        <taxon>Actinomycetota</taxon>
        <taxon>Actinomycetes</taxon>
        <taxon>Mycobacteriales</taxon>
        <taxon>Tsukamurellaceae</taxon>
        <taxon>Tsukamurella</taxon>
    </lineage>
</organism>